<feature type="compositionally biased region" description="Basic and acidic residues" evidence="1">
    <location>
        <begin position="96"/>
        <end position="106"/>
    </location>
</feature>
<feature type="region of interest" description="Disordered" evidence="1">
    <location>
        <begin position="86"/>
        <end position="106"/>
    </location>
</feature>
<evidence type="ECO:0000313" key="2">
    <source>
        <dbReference type="EMBL" id="CAG6685865.1"/>
    </source>
</evidence>
<evidence type="ECO:0000256" key="1">
    <source>
        <dbReference type="SAM" id="MobiDB-lite"/>
    </source>
</evidence>
<dbReference type="EMBL" id="HBUF01273767">
    <property type="protein sequence ID" value="CAG6685865.1"/>
    <property type="molecule type" value="Transcribed_RNA"/>
</dbReference>
<accession>A0A8D8X8V3</accession>
<proteinExistence type="predicted"/>
<reference evidence="2" key="1">
    <citation type="submission" date="2021-05" db="EMBL/GenBank/DDBJ databases">
        <authorList>
            <person name="Alioto T."/>
            <person name="Alioto T."/>
            <person name="Gomez Garrido J."/>
        </authorList>
    </citation>
    <scope>NUCLEOTIDE SEQUENCE</scope>
</reference>
<dbReference type="AlphaFoldDB" id="A0A8D8X8V3"/>
<organism evidence="2">
    <name type="scientific">Cacopsylla melanoneura</name>
    <dbReference type="NCBI Taxonomy" id="428564"/>
    <lineage>
        <taxon>Eukaryota</taxon>
        <taxon>Metazoa</taxon>
        <taxon>Ecdysozoa</taxon>
        <taxon>Arthropoda</taxon>
        <taxon>Hexapoda</taxon>
        <taxon>Insecta</taxon>
        <taxon>Pterygota</taxon>
        <taxon>Neoptera</taxon>
        <taxon>Paraneoptera</taxon>
        <taxon>Hemiptera</taxon>
        <taxon>Sternorrhyncha</taxon>
        <taxon>Psylloidea</taxon>
        <taxon>Psyllidae</taxon>
        <taxon>Psyllinae</taxon>
        <taxon>Cacopsylla</taxon>
    </lineage>
</organism>
<sequence>MTLKAAIIATRNEQNPVKNPTINSLKHNQKQQFFLTHQKELHFTILKGAKGRPSSLKVTHAGLTQHGVVFTLSPYSGRVSLTSFTGLDWPNPMSNRQRERSGRSSD</sequence>
<protein>
    <submittedName>
        <fullName evidence="2">Uncharacterized protein</fullName>
    </submittedName>
</protein>
<name>A0A8D8X8V3_9HEMI</name>